<protein>
    <submittedName>
        <fullName evidence="4">Protein phosphatase inhibitor 2</fullName>
    </submittedName>
</protein>
<dbReference type="EMBL" id="UYRT01085599">
    <property type="protein sequence ID" value="VDN30337.1"/>
    <property type="molecule type" value="Genomic_DNA"/>
</dbReference>
<feature type="compositionally biased region" description="Basic and acidic residues" evidence="1">
    <location>
        <begin position="86"/>
        <end position="118"/>
    </location>
</feature>
<evidence type="ECO:0000313" key="4">
    <source>
        <dbReference type="WBParaSite" id="GPUH_0001774601-mRNA-1"/>
    </source>
</evidence>
<dbReference type="AlphaFoldDB" id="A0A183E9T2"/>
<dbReference type="Proteomes" id="UP000271098">
    <property type="component" value="Unassembled WGS sequence"/>
</dbReference>
<reference evidence="4" key="1">
    <citation type="submission" date="2016-06" db="UniProtKB">
        <authorList>
            <consortium name="WormBaseParasite"/>
        </authorList>
    </citation>
    <scope>IDENTIFICATION</scope>
</reference>
<feature type="region of interest" description="Disordered" evidence="1">
    <location>
        <begin position="1"/>
        <end position="30"/>
    </location>
</feature>
<feature type="region of interest" description="Disordered" evidence="1">
    <location>
        <begin position="65"/>
        <end position="118"/>
    </location>
</feature>
<evidence type="ECO:0000313" key="3">
    <source>
        <dbReference type="Proteomes" id="UP000271098"/>
    </source>
</evidence>
<proteinExistence type="predicted"/>
<reference evidence="2 3" key="2">
    <citation type="submission" date="2018-11" db="EMBL/GenBank/DDBJ databases">
        <authorList>
            <consortium name="Pathogen Informatics"/>
        </authorList>
    </citation>
    <scope>NUCLEOTIDE SEQUENCE [LARGE SCALE GENOMIC DNA]</scope>
</reference>
<organism evidence="4">
    <name type="scientific">Gongylonema pulchrum</name>
    <dbReference type="NCBI Taxonomy" id="637853"/>
    <lineage>
        <taxon>Eukaryota</taxon>
        <taxon>Metazoa</taxon>
        <taxon>Ecdysozoa</taxon>
        <taxon>Nematoda</taxon>
        <taxon>Chromadorea</taxon>
        <taxon>Rhabditida</taxon>
        <taxon>Spirurina</taxon>
        <taxon>Spiruromorpha</taxon>
        <taxon>Spiruroidea</taxon>
        <taxon>Gongylonematidae</taxon>
        <taxon>Gongylonema</taxon>
    </lineage>
</organism>
<keyword evidence="3" id="KW-1185">Reference proteome</keyword>
<gene>
    <name evidence="2" type="ORF">GPUH_LOCUS17723</name>
</gene>
<feature type="compositionally biased region" description="Basic and acidic residues" evidence="1">
    <location>
        <begin position="1"/>
        <end position="14"/>
    </location>
</feature>
<sequence length="118" mass="13189">MSSKDDTGREKLQPSEDSTNRPTELLRPDEDAKVAFSLAPKKAAIEGPSTSGLASSHPVFDVKVKKEAKSDTQSSHKHHVIAGTSKVEKQDAKPRKSALDEIMEMEERRKEKQNRKDY</sequence>
<accession>A0A183E9T2</accession>
<evidence type="ECO:0000313" key="2">
    <source>
        <dbReference type="EMBL" id="VDN30337.1"/>
    </source>
</evidence>
<name>A0A183E9T2_9BILA</name>
<evidence type="ECO:0000256" key="1">
    <source>
        <dbReference type="SAM" id="MobiDB-lite"/>
    </source>
</evidence>
<dbReference type="WBParaSite" id="GPUH_0001774601-mRNA-1">
    <property type="protein sequence ID" value="GPUH_0001774601-mRNA-1"/>
    <property type="gene ID" value="GPUH_0001774601"/>
</dbReference>